<dbReference type="SUPFAM" id="SSF52047">
    <property type="entry name" value="RNI-like"/>
    <property type="match status" value="1"/>
</dbReference>
<comment type="caution">
    <text evidence="2">The sequence shown here is derived from an EMBL/GenBank/DDBJ whole genome shotgun (WGS) entry which is preliminary data.</text>
</comment>
<feature type="compositionally biased region" description="Low complexity" evidence="1">
    <location>
        <begin position="138"/>
        <end position="156"/>
    </location>
</feature>
<dbReference type="EMBL" id="LFZN01000068">
    <property type="protein sequence ID" value="KXT00689.1"/>
    <property type="molecule type" value="Genomic_DNA"/>
</dbReference>
<dbReference type="OrthoDB" id="8436363at2759"/>
<reference evidence="2 3" key="1">
    <citation type="submission" date="2015-07" db="EMBL/GenBank/DDBJ databases">
        <title>Comparative genomics of the Sigatoka disease complex on banana suggests a link between parallel evolutionary changes in Pseudocercospora fijiensis and Pseudocercospora eumusae and increased virulence on the banana host.</title>
        <authorList>
            <person name="Chang T.-C."/>
            <person name="Salvucci A."/>
            <person name="Crous P.W."/>
            <person name="Stergiopoulos I."/>
        </authorList>
    </citation>
    <scope>NUCLEOTIDE SEQUENCE [LARGE SCALE GENOMIC DNA]</scope>
    <source>
        <strain evidence="2 3">CBS 114824</strain>
    </source>
</reference>
<feature type="region of interest" description="Disordered" evidence="1">
    <location>
        <begin position="719"/>
        <end position="738"/>
    </location>
</feature>
<feature type="compositionally biased region" description="Basic and acidic residues" evidence="1">
    <location>
        <begin position="657"/>
        <end position="669"/>
    </location>
</feature>
<feature type="region of interest" description="Disordered" evidence="1">
    <location>
        <begin position="1"/>
        <end position="85"/>
    </location>
</feature>
<feature type="compositionally biased region" description="Polar residues" evidence="1">
    <location>
        <begin position="1187"/>
        <end position="1203"/>
    </location>
</feature>
<feature type="region of interest" description="Disordered" evidence="1">
    <location>
        <begin position="1183"/>
        <end position="1210"/>
    </location>
</feature>
<feature type="compositionally biased region" description="Polar residues" evidence="1">
    <location>
        <begin position="284"/>
        <end position="298"/>
    </location>
</feature>
<feature type="compositionally biased region" description="Low complexity" evidence="1">
    <location>
        <begin position="212"/>
        <end position="224"/>
    </location>
</feature>
<feature type="compositionally biased region" description="Low complexity" evidence="1">
    <location>
        <begin position="258"/>
        <end position="273"/>
    </location>
</feature>
<dbReference type="Gene3D" id="3.80.10.10">
    <property type="entry name" value="Ribonuclease Inhibitor"/>
    <property type="match status" value="1"/>
</dbReference>
<organism evidence="2 3">
    <name type="scientific">Pseudocercospora eumusae</name>
    <dbReference type="NCBI Taxonomy" id="321146"/>
    <lineage>
        <taxon>Eukaryota</taxon>
        <taxon>Fungi</taxon>
        <taxon>Dikarya</taxon>
        <taxon>Ascomycota</taxon>
        <taxon>Pezizomycotina</taxon>
        <taxon>Dothideomycetes</taxon>
        <taxon>Dothideomycetidae</taxon>
        <taxon>Mycosphaerellales</taxon>
        <taxon>Mycosphaerellaceae</taxon>
        <taxon>Pseudocercospora</taxon>
    </lineage>
</organism>
<feature type="compositionally biased region" description="Basic and acidic residues" evidence="1">
    <location>
        <begin position="403"/>
        <end position="435"/>
    </location>
</feature>
<dbReference type="InterPro" id="IPR032675">
    <property type="entry name" value="LRR_dom_sf"/>
</dbReference>
<dbReference type="STRING" id="321146.A0A139HE80"/>
<evidence type="ECO:0000256" key="1">
    <source>
        <dbReference type="SAM" id="MobiDB-lite"/>
    </source>
</evidence>
<keyword evidence="3" id="KW-1185">Reference proteome</keyword>
<name>A0A139HE80_9PEZI</name>
<protein>
    <recommendedName>
        <fullName evidence="4">RNI-like protein</fullName>
    </recommendedName>
</protein>
<sequence>MMIAPLPSRAPPSAPLSSDFHHRDAKRNGVLLGSAPLPARVQNQQSRPLQLLCDEWDDDSSASSRTTDQAAPPPSSVNSTPSRTQYSWKPIARSWRLDLSSDSSPSLSALKMENVHGVDVSWLHNPKTPRAQEHRKTPSTSTSTSTTPTPTPTSTPRDLKRPQSSWNGYNDGQKKQSSSPLPSPQQVHDGSRTSCFPGPVTPPALSGPVSDTTTALPSTPTPSSNNGFAKGHSKRPGLLNRSSHEKLSSDGKSGPRRSSWISNISSKFSSSTSPPERPGPVPTLPSQAQVNGASSGVNGESAEPYVPSAPKSSSSSFFSNLTRKISANSQVGSIPKVQGKGGVCERRVLNVDPNRERCLVPEMDPARLRKVSFCVDVEIAGGPKYKDEEEDDEEKKQRRKNARLKERAEGEALKHPEALKEEKDEEGEAKSETKRKPVPIPKDSKNGSSESFDDETAASVSPPVGSLDEQGGTSRKKEKKKRSEEERKERKEKRRRRAEENGSIPVELSMDADNNLDTDTFPSSVPARKPLPTTGSANPAADSASKRDRPTTDPVRIYRRCCQLRETPILKRITEQLMSPTCCVPLEPGVVHCLDLTGSRLQLADMITLGDWLAVVPVKKLLLEDADLSDEGLRCILAGLLAATQPRPTKRKHSEPRHRETEQFRPHQERSGVIEKLHLKNNPRITRTGWKHISLFLYMCRSIKAIDLSMIQFPNTMPASTHATPIKSPQNAPPAPGNDLDAADVLYKCISQRLGGNKLEELIMSECGLTAPQIRKIVDGAIMSGINRLGFGGNNLDDEGLDHILHYLRSGVCGGLDLGGNDLRGKLGRIAEALEDRPGTSCWGLSFAGCNLDTTSVKPLFSALARLPNFRFVDFSHNPDLCGQDNGTISLLRRYIGRMKYLKRIHLADVGMSSKQAIALADVLPEGPALAHVNILENAQLTALAAAKDEESQEEACALYASFMAAVRVSNTLICIDIDVPSADNSEVVKALAKQVVAYSLRNMERFAIAEATGDPSLATANAAASLAQRHGGEKEVKEIAVPDVLYHLVGHVEGSSENHENDAPAPDGDYIVGGTGVVKALQYVLGEKADDLRRSSIPGSPIAGIRTPRDRPSSSAGFQEEQRGKAKKMSKNLLESARKIRTRLQPALVKEATQGGDEMAYRRLVFLDQTLQSMISRFEEEYPETRITSGSPKAPSTTSSTEPAPLSLDTSAVLKHSDDDEDLDEEDHRFRPAVSRHNSDVSLASRALGMEEGHLHRLGQRMRREVVDSPSVDAVKTPWTTEEEVARLKQLQDRIESISGPELKSLVEHDGWDSALRKIGMNLNDLRQLQEQDPQAWEEFLDSQMKARMNVAQERPTP</sequence>
<accession>A0A139HE80</accession>
<proteinExistence type="predicted"/>
<feature type="region of interest" description="Disordered" evidence="1">
    <location>
        <begin position="122"/>
        <end position="316"/>
    </location>
</feature>
<dbReference type="Proteomes" id="UP000070133">
    <property type="component" value="Unassembled WGS sequence"/>
</dbReference>
<feature type="region of interest" description="Disordered" evidence="1">
    <location>
        <begin position="646"/>
        <end position="669"/>
    </location>
</feature>
<feature type="compositionally biased region" description="Polar residues" evidence="1">
    <location>
        <begin position="719"/>
        <end position="730"/>
    </location>
</feature>
<feature type="compositionally biased region" description="Low complexity" evidence="1">
    <location>
        <begin position="175"/>
        <end position="186"/>
    </location>
</feature>
<evidence type="ECO:0000313" key="3">
    <source>
        <dbReference type="Proteomes" id="UP000070133"/>
    </source>
</evidence>
<feature type="region of interest" description="Disordered" evidence="1">
    <location>
        <begin position="381"/>
        <end position="552"/>
    </location>
</feature>
<evidence type="ECO:0000313" key="2">
    <source>
        <dbReference type="EMBL" id="KXT00689.1"/>
    </source>
</evidence>
<feature type="region of interest" description="Disordered" evidence="1">
    <location>
        <begin position="1096"/>
        <end position="1131"/>
    </location>
</feature>
<evidence type="ECO:0008006" key="4">
    <source>
        <dbReference type="Google" id="ProtNLM"/>
    </source>
</evidence>
<gene>
    <name evidence="2" type="ORF">AC578_8250</name>
</gene>
<feature type="compositionally biased region" description="Polar residues" evidence="1">
    <location>
        <begin position="76"/>
        <end position="85"/>
    </location>
</feature>
<feature type="compositionally biased region" description="Low complexity" evidence="1">
    <location>
        <begin position="61"/>
        <end position="70"/>
    </location>
</feature>